<dbReference type="EMBL" id="BART01024495">
    <property type="protein sequence ID" value="GAH04455.1"/>
    <property type="molecule type" value="Genomic_DNA"/>
</dbReference>
<accession>X1D861</accession>
<evidence type="ECO:0000259" key="4">
    <source>
        <dbReference type="Pfam" id="PF02782"/>
    </source>
</evidence>
<evidence type="ECO:0000256" key="3">
    <source>
        <dbReference type="SAM" id="Phobius"/>
    </source>
</evidence>
<evidence type="ECO:0000256" key="1">
    <source>
        <dbReference type="ARBA" id="ARBA00022679"/>
    </source>
</evidence>
<dbReference type="AlphaFoldDB" id="X1D861"/>
<dbReference type="InterPro" id="IPR050406">
    <property type="entry name" value="FGGY_Carb_Kinase"/>
</dbReference>
<protein>
    <recommendedName>
        <fullName evidence="4">Carbohydrate kinase FGGY C-terminal domain-containing protein</fullName>
    </recommendedName>
</protein>
<proteinExistence type="predicted"/>
<reference evidence="5" key="1">
    <citation type="journal article" date="2014" name="Front. Microbiol.">
        <title>High frequency of phylogenetically diverse reductive dehalogenase-homologous genes in deep subseafloor sedimentary metagenomes.</title>
        <authorList>
            <person name="Kawai M."/>
            <person name="Futagami T."/>
            <person name="Toyoda A."/>
            <person name="Takaki Y."/>
            <person name="Nishi S."/>
            <person name="Hori S."/>
            <person name="Arai W."/>
            <person name="Tsubouchi T."/>
            <person name="Morono Y."/>
            <person name="Uchiyama I."/>
            <person name="Ito T."/>
            <person name="Fujiyama A."/>
            <person name="Inagaki F."/>
            <person name="Takami H."/>
        </authorList>
    </citation>
    <scope>NUCLEOTIDE SEQUENCE</scope>
    <source>
        <strain evidence="5">Expedition CK06-06</strain>
    </source>
</reference>
<organism evidence="5">
    <name type="scientific">marine sediment metagenome</name>
    <dbReference type="NCBI Taxonomy" id="412755"/>
    <lineage>
        <taxon>unclassified sequences</taxon>
        <taxon>metagenomes</taxon>
        <taxon>ecological metagenomes</taxon>
    </lineage>
</organism>
<keyword evidence="2" id="KW-0418">Kinase</keyword>
<dbReference type="PANTHER" id="PTHR43095:SF5">
    <property type="entry name" value="XYLULOSE KINASE"/>
    <property type="match status" value="1"/>
</dbReference>
<gene>
    <name evidence="5" type="ORF">S01H4_44222</name>
</gene>
<dbReference type="SUPFAM" id="SSF53067">
    <property type="entry name" value="Actin-like ATPase domain"/>
    <property type="match status" value="2"/>
</dbReference>
<feature type="domain" description="Carbohydrate kinase FGGY C-terminal" evidence="4">
    <location>
        <begin position="81"/>
        <end position="189"/>
    </location>
</feature>
<dbReference type="InterPro" id="IPR018485">
    <property type="entry name" value="FGGY_C"/>
</dbReference>
<dbReference type="Pfam" id="PF02782">
    <property type="entry name" value="FGGY_C"/>
    <property type="match status" value="1"/>
</dbReference>
<keyword evidence="1" id="KW-0808">Transferase</keyword>
<sequence length="222" mass="24397">EAKVNIDLLPEVKPSAEIVGEINTAISDELGLEKGVYGVTGGHDQACGAFGAGITEEGTAMNATGTSDVITPIFNKIYLTGGMLNNNYPCYPYVIGDKYMTITFNLTGGLLLRWYRDNFCYEEKVAAEREGRNIYDVITGRMHPRPVSIFILPHFVGSGTPFLDSNSKGAVLGLDLETNKAKIARAILEVNLYLPLLLLVFFQTTFYVLYQMPLFLLPGNNL</sequence>
<keyword evidence="3" id="KW-0812">Transmembrane</keyword>
<dbReference type="PANTHER" id="PTHR43095">
    <property type="entry name" value="SUGAR KINASE"/>
    <property type="match status" value="1"/>
</dbReference>
<evidence type="ECO:0000256" key="2">
    <source>
        <dbReference type="ARBA" id="ARBA00022777"/>
    </source>
</evidence>
<feature type="non-terminal residue" evidence="5">
    <location>
        <position position="1"/>
    </location>
</feature>
<keyword evidence="3" id="KW-1133">Transmembrane helix</keyword>
<feature type="transmembrane region" description="Helical" evidence="3">
    <location>
        <begin position="190"/>
        <end position="210"/>
    </location>
</feature>
<keyword evidence="3" id="KW-0472">Membrane</keyword>
<comment type="caution">
    <text evidence="5">The sequence shown here is derived from an EMBL/GenBank/DDBJ whole genome shotgun (WGS) entry which is preliminary data.</text>
</comment>
<dbReference type="InterPro" id="IPR043129">
    <property type="entry name" value="ATPase_NBD"/>
</dbReference>
<dbReference type="Gene3D" id="3.30.420.40">
    <property type="match status" value="2"/>
</dbReference>
<dbReference type="GO" id="GO:0005975">
    <property type="term" value="P:carbohydrate metabolic process"/>
    <property type="evidence" value="ECO:0007669"/>
    <property type="project" value="InterPro"/>
</dbReference>
<evidence type="ECO:0000313" key="5">
    <source>
        <dbReference type="EMBL" id="GAH04455.1"/>
    </source>
</evidence>
<dbReference type="GO" id="GO:0016301">
    <property type="term" value="F:kinase activity"/>
    <property type="evidence" value="ECO:0007669"/>
    <property type="project" value="UniProtKB-KW"/>
</dbReference>
<name>X1D861_9ZZZZ</name>